<reference evidence="1" key="1">
    <citation type="submission" date="2015-07" db="EMBL/GenBank/DDBJ databases">
        <title>MeaNS - Measles Nucleotide Surveillance Program.</title>
        <authorList>
            <person name="Tran T."/>
            <person name="Druce J."/>
        </authorList>
    </citation>
    <scope>NUCLEOTIDE SEQUENCE</scope>
    <source>
        <strain evidence="1">UCB-OBI-ISO-001</strain>
        <tissue evidence="1">Gonad</tissue>
    </source>
</reference>
<evidence type="ECO:0000313" key="1">
    <source>
        <dbReference type="EMBL" id="KOF76534.1"/>
    </source>
</evidence>
<dbReference type="EMBL" id="KQ421758">
    <property type="protein sequence ID" value="KOF76534.1"/>
    <property type="molecule type" value="Genomic_DNA"/>
</dbReference>
<protein>
    <submittedName>
        <fullName evidence="1">Uncharacterized protein</fullName>
    </submittedName>
</protein>
<proteinExistence type="predicted"/>
<dbReference type="AlphaFoldDB" id="A0A0L8GI20"/>
<sequence length="82" mass="9423">MSFDMALCLYFMELHDCHLDFITIIPDSELPEWCMLLCSYLWSICTLSVPLVLLVLRIPDFLLISDDLTLFVISSGSNISFE</sequence>
<name>A0A0L8GI20_OCTBM</name>
<accession>A0A0L8GI20</accession>
<gene>
    <name evidence="1" type="ORF">OCBIM_22033251mg</name>
</gene>
<organism evidence="1">
    <name type="scientific">Octopus bimaculoides</name>
    <name type="common">California two-spotted octopus</name>
    <dbReference type="NCBI Taxonomy" id="37653"/>
    <lineage>
        <taxon>Eukaryota</taxon>
        <taxon>Metazoa</taxon>
        <taxon>Spiralia</taxon>
        <taxon>Lophotrochozoa</taxon>
        <taxon>Mollusca</taxon>
        <taxon>Cephalopoda</taxon>
        <taxon>Coleoidea</taxon>
        <taxon>Octopodiformes</taxon>
        <taxon>Octopoda</taxon>
        <taxon>Incirrata</taxon>
        <taxon>Octopodidae</taxon>
        <taxon>Octopus</taxon>
    </lineage>
</organism>